<dbReference type="InterPro" id="IPR000209">
    <property type="entry name" value="Peptidase_S8/S53_dom"/>
</dbReference>
<dbReference type="Pfam" id="PF16861">
    <property type="entry name" value="Carbam_trans_C"/>
    <property type="match status" value="1"/>
</dbReference>
<dbReference type="InterPro" id="IPR038152">
    <property type="entry name" value="Carbam_trans_C_sf"/>
</dbReference>
<evidence type="ECO:0000313" key="5">
    <source>
        <dbReference type="EMBL" id="QFS52824.1"/>
    </source>
</evidence>
<reference evidence="5 6" key="1">
    <citation type="submission" date="2019-10" db="EMBL/GenBank/DDBJ databases">
        <title>Genomic and transcriptomic insights into the perfect genentic adaptation of a filamentous nitrogen-fixing cyanobacterium to rice fields.</title>
        <authorList>
            <person name="Chen Z."/>
        </authorList>
    </citation>
    <scope>NUCLEOTIDE SEQUENCE [LARGE SCALE GENOMIC DNA]</scope>
    <source>
        <strain evidence="5">CCNUC1</strain>
    </source>
</reference>
<dbReference type="InterPro" id="IPR051338">
    <property type="entry name" value="NodU/CmcH_Carbamoyltrnsfr"/>
</dbReference>
<dbReference type="Gene3D" id="3.40.50.200">
    <property type="entry name" value="Peptidase S8/S53 domain"/>
    <property type="match status" value="1"/>
</dbReference>
<dbReference type="Pfam" id="PF02543">
    <property type="entry name" value="Carbam_trans_N"/>
    <property type="match status" value="2"/>
</dbReference>
<feature type="domain" description="Peptidase S8/S53" evidence="2">
    <location>
        <begin position="56"/>
        <end position="248"/>
    </location>
</feature>
<dbReference type="AlphaFoldDB" id="A0A5P8WJC9"/>
<dbReference type="InterPro" id="IPR031730">
    <property type="entry name" value="Carbam_trans_C"/>
</dbReference>
<dbReference type="PANTHER" id="PTHR34847">
    <property type="entry name" value="NODULATION PROTEIN U"/>
    <property type="match status" value="1"/>
</dbReference>
<dbReference type="Gene3D" id="3.90.870.20">
    <property type="entry name" value="Carbamoyltransferase, C-terminal domain"/>
    <property type="match status" value="1"/>
</dbReference>
<evidence type="ECO:0000259" key="2">
    <source>
        <dbReference type="Pfam" id="PF00082"/>
    </source>
</evidence>
<dbReference type="GO" id="GO:0016740">
    <property type="term" value="F:transferase activity"/>
    <property type="evidence" value="ECO:0007669"/>
    <property type="project" value="UniProtKB-KW"/>
</dbReference>
<organism evidence="5 6">
    <name type="scientific">Nostoc sphaeroides CCNUC1</name>
    <dbReference type="NCBI Taxonomy" id="2653204"/>
    <lineage>
        <taxon>Bacteria</taxon>
        <taxon>Bacillati</taxon>
        <taxon>Cyanobacteriota</taxon>
        <taxon>Cyanophyceae</taxon>
        <taxon>Nostocales</taxon>
        <taxon>Nostocaceae</taxon>
        <taxon>Nostoc</taxon>
    </lineage>
</organism>
<accession>A0A5P8WJC9</accession>
<dbReference type="SUPFAM" id="SSF53067">
    <property type="entry name" value="Actin-like ATPase domain"/>
    <property type="match status" value="1"/>
</dbReference>
<dbReference type="CDD" id="cd24098">
    <property type="entry name" value="ASKHA_NBD_TobZ_N"/>
    <property type="match status" value="1"/>
</dbReference>
<evidence type="ECO:0000313" key="6">
    <source>
        <dbReference type="Proteomes" id="UP000326678"/>
    </source>
</evidence>
<protein>
    <submittedName>
        <fullName evidence="5">Carbamoyltransferase</fullName>
    </submittedName>
</protein>
<dbReference type="KEGG" id="nsh:GXM_10088"/>
<proteinExistence type="inferred from homology"/>
<dbReference type="InterPro" id="IPR043129">
    <property type="entry name" value="ATPase_NBD"/>
</dbReference>
<gene>
    <name evidence="5" type="ORF">GXM_10088</name>
</gene>
<dbReference type="GO" id="GO:0004252">
    <property type="term" value="F:serine-type endopeptidase activity"/>
    <property type="evidence" value="ECO:0007669"/>
    <property type="project" value="InterPro"/>
</dbReference>
<comment type="similarity">
    <text evidence="1">Belongs to the NodU/CmcH family.</text>
</comment>
<keyword evidence="5" id="KW-0808">Transferase</keyword>
<dbReference type="InterPro" id="IPR036852">
    <property type="entry name" value="Peptidase_S8/S53_dom_sf"/>
</dbReference>
<evidence type="ECO:0000259" key="4">
    <source>
        <dbReference type="Pfam" id="PF16861"/>
    </source>
</evidence>
<dbReference type="InterPro" id="IPR003696">
    <property type="entry name" value="Carbtransf_dom"/>
</dbReference>
<dbReference type="Gene3D" id="3.30.420.40">
    <property type="match status" value="1"/>
</dbReference>
<sequence length="1060" mass="116474">MEASSVNARLMLLGDVHSEFQLTGAGVRILLFDSGIGFPCGLGERLHNLASLQGLSESSTDENFHALRGASICAEGKEANDLEGSPLGIAPRATILSALYRPLFPNGYQNFLKSVVERYGPIDVTGHAYSAPEDYYLAHQGRAEFLALSESDPNLSSLTIAAAGHDGSKGIRFPACCESVIAVGVHGSDLRPASYCGVASQVRKPELLVPDLRYLARLENGKLGTLSGTSAAVAIVTGLAALWCERLCIAGHKPVPALVRAALLASSKPSEDPNHRIASVCKELQGIVSFFAMYEPIERVRQKNLEFKAVESGIIKIAAVARCGKQMHLWIPILPTVSLSVTKHESKVVLKGEGWSLAEFEITAGESFKLNIDIAGPVENVALIVLGSCIEIPSVALAKQCSPKVSNLNIVGISASHDAAACLIRNGRLEYAIQLERITRIKRDGVGFLHTREAVDYCLQASGLRPRDIDFFAFNAQPLIPNYVGLNQPVANEDFDLFDPYGKQSIFVSHHLAHAFGAFFASPFKEAAVFVADGSGGSTVGTDDLLLTGLELADYLEQKLEQRPKLHVQSTYIFDPSGYRLVHREYADSFNVRCGSSSLGEVYAAVSQYIFGDWHEGGKLMGLAPYGQPEACSPSFLERDSNGNLQFSVRWKQLFCKAIGIKNPMDLCHLAARIQRDLEDALLERMRRVIEQTGLRNIVYTGGIALNSVVNQRLKAEAGINQLFVLPASSDAGIAIGAAAAANYRITNSTEREFFESDFLGYEYRECDYQTAIAAYETSLKCEEVNIADVAERLEVGQIIGWFEGRSEFGPRALGHRSILADPRNKDTWVYINQRIKFREDFRPFAPVVPVEVAAKYFVLDDPSPYMLRVVPVRLQYREKLAAITHVDGSARVQTVEKKILPRLHELLWAFGNKTGIPVLINTSMNVRGKPIVETPLQAVELLLSTHLSALVLGSTLVLPKRIEVDKLTYSHRIKLAPDTQVMYESTPEGPKAKLVARNRNNSEYVITSWVFLILANANESITLGELLQLYRPQEITEEEALKLLTSFYTLRFILICDSE</sequence>
<dbReference type="SUPFAM" id="SSF52743">
    <property type="entry name" value="Subtilisin-like"/>
    <property type="match status" value="1"/>
</dbReference>
<dbReference type="GO" id="GO:0006508">
    <property type="term" value="P:proteolysis"/>
    <property type="evidence" value="ECO:0007669"/>
    <property type="project" value="InterPro"/>
</dbReference>
<evidence type="ECO:0000256" key="1">
    <source>
        <dbReference type="ARBA" id="ARBA00006129"/>
    </source>
</evidence>
<dbReference type="PANTHER" id="PTHR34847:SF1">
    <property type="entry name" value="NODULATION PROTEIN U"/>
    <property type="match status" value="1"/>
</dbReference>
<feature type="domain" description="Carbamoyltransferase" evidence="3">
    <location>
        <begin position="503"/>
        <end position="739"/>
    </location>
</feature>
<feature type="domain" description="Carbamoyltransferase" evidence="3">
    <location>
        <begin position="410"/>
        <end position="478"/>
    </location>
</feature>
<feature type="domain" description="Carbamoyltransferase C-terminal" evidence="4">
    <location>
        <begin position="791"/>
        <end position="958"/>
    </location>
</feature>
<dbReference type="EMBL" id="CP045231">
    <property type="protein sequence ID" value="QFS52824.1"/>
    <property type="molecule type" value="Genomic_DNA"/>
</dbReference>
<dbReference type="Proteomes" id="UP000326678">
    <property type="component" value="Chromosome pGXM04"/>
</dbReference>
<keyword evidence="6" id="KW-1185">Reference proteome</keyword>
<name>A0A5P8WJC9_9NOSO</name>
<evidence type="ECO:0000259" key="3">
    <source>
        <dbReference type="Pfam" id="PF02543"/>
    </source>
</evidence>
<dbReference type="Pfam" id="PF00082">
    <property type="entry name" value="Peptidase_S8"/>
    <property type="match status" value="1"/>
</dbReference>